<keyword evidence="1" id="KW-0175">Coiled coil</keyword>
<evidence type="ECO:0000313" key="3">
    <source>
        <dbReference type="Proteomes" id="UP000192758"/>
    </source>
</evidence>
<dbReference type="VEuPathDB" id="MicrosporidiaDB:EHP00_1586"/>
<feature type="coiled-coil region" evidence="1">
    <location>
        <begin position="5"/>
        <end position="46"/>
    </location>
</feature>
<organism evidence="2 3">
    <name type="scientific">Ecytonucleospora hepatopenaei</name>
    <dbReference type="NCBI Taxonomy" id="646526"/>
    <lineage>
        <taxon>Eukaryota</taxon>
        <taxon>Fungi</taxon>
        <taxon>Fungi incertae sedis</taxon>
        <taxon>Microsporidia</taxon>
        <taxon>Enterocytozoonidae</taxon>
        <taxon>Ecytonucleospora</taxon>
    </lineage>
</organism>
<dbReference type="EMBL" id="MNPJ01000013">
    <property type="protein sequence ID" value="OQS55216.1"/>
    <property type="molecule type" value="Genomic_DNA"/>
</dbReference>
<dbReference type="Proteomes" id="UP000192758">
    <property type="component" value="Unassembled WGS sequence"/>
</dbReference>
<gene>
    <name evidence="2" type="ORF">EHP00_1586</name>
</gene>
<protein>
    <submittedName>
        <fullName evidence="2">Uncharacterized protein</fullName>
    </submittedName>
</protein>
<reference evidence="2 3" key="1">
    <citation type="journal article" date="2017" name="Environ. Microbiol.">
        <title>Decay of the glycolytic pathway and adaptation to intranuclear parasitism within Enterocytozoonidae microsporidia.</title>
        <authorList>
            <person name="Wiredu Boakye D."/>
            <person name="Jaroenlak P."/>
            <person name="Prachumwat A."/>
            <person name="Williams T.A."/>
            <person name="Bateman K.S."/>
            <person name="Itsathitphaisarn O."/>
            <person name="Sritunyalucksana K."/>
            <person name="Paszkiewicz K.H."/>
            <person name="Moore K.A."/>
            <person name="Stentiford G.D."/>
            <person name="Williams B.A."/>
        </authorList>
    </citation>
    <scope>NUCLEOTIDE SEQUENCE [LARGE SCALE GENOMIC DNA]</scope>
    <source>
        <strain evidence="2 3">TH1</strain>
    </source>
</reference>
<sequence length="272" mass="31874">MATEKDLLEARISILQNKNKQLENQNFKQLQKLSENELKIRNLEEEICKNQKNLKNFYEHKKTVGSTEIVQNTNILMILEQFVNEENIEGINFINDNFYFDIVNFDVLKTNTQNLDILVVFMDREKVFLKHIFDFVEALENTQTKSLLTGKMEYTGIFKKYFIEILNNISINVFMECVFGNLSNAKSKKLQNATTRIILESTAEVGRFLTKLSSHNSKNIVKILPFECFVKIQKENPKNVVVQNIIKNKNTAYVKPTNWHLFTLEQQIKYNS</sequence>
<dbReference type="AlphaFoldDB" id="A0A1W0E7M6"/>
<proteinExistence type="predicted"/>
<name>A0A1W0E7M6_9MICR</name>
<evidence type="ECO:0000256" key="1">
    <source>
        <dbReference type="SAM" id="Coils"/>
    </source>
</evidence>
<evidence type="ECO:0000313" key="2">
    <source>
        <dbReference type="EMBL" id="OQS55216.1"/>
    </source>
</evidence>
<accession>A0A1W0E7M6</accession>
<comment type="caution">
    <text evidence="2">The sequence shown here is derived from an EMBL/GenBank/DDBJ whole genome shotgun (WGS) entry which is preliminary data.</text>
</comment>
<keyword evidence="3" id="KW-1185">Reference proteome</keyword>